<evidence type="ECO:0000256" key="6">
    <source>
        <dbReference type="PROSITE-ProRule" id="PRU00108"/>
    </source>
</evidence>
<evidence type="ECO:0000259" key="11">
    <source>
        <dbReference type="PROSITE" id="PS50162"/>
    </source>
</evidence>
<dbReference type="GO" id="GO:0005634">
    <property type="term" value="C:nucleus"/>
    <property type="evidence" value="ECO:0007669"/>
    <property type="project" value="UniProtKB-SubCell"/>
</dbReference>
<dbReference type="PROSITE" id="PS00027">
    <property type="entry name" value="HOMEOBOX_1"/>
    <property type="match status" value="1"/>
</dbReference>
<dbReference type="SMART" id="SM00389">
    <property type="entry name" value="HOX"/>
    <property type="match status" value="1"/>
</dbReference>
<evidence type="ECO:0000256" key="5">
    <source>
        <dbReference type="ARBA" id="ARBA00023242"/>
    </source>
</evidence>
<dbReference type="InterPro" id="IPR020479">
    <property type="entry name" value="HD_metazoa"/>
</dbReference>
<keyword evidence="3 6" id="KW-0238">DNA-binding</keyword>
<comment type="caution">
    <text evidence="12">The sequence shown here is derived from an EMBL/GenBank/DDBJ whole genome shotgun (WGS) entry which is preliminary data.</text>
</comment>
<dbReference type="Proteomes" id="UP000054721">
    <property type="component" value="Unassembled WGS sequence"/>
</dbReference>
<evidence type="ECO:0000313" key="13">
    <source>
        <dbReference type="Proteomes" id="UP000054721"/>
    </source>
</evidence>
<comment type="similarity">
    <text evidence="8">Belongs to the Engrailed homeobox family.</text>
</comment>
<keyword evidence="2" id="KW-0217">Developmental protein</keyword>
<dbReference type="GO" id="GO:0030182">
    <property type="term" value="P:neuron differentiation"/>
    <property type="evidence" value="ECO:0007669"/>
    <property type="project" value="TreeGrafter"/>
</dbReference>
<dbReference type="InterPro" id="IPR013632">
    <property type="entry name" value="Rad51_C"/>
</dbReference>
<dbReference type="SMART" id="SM00382">
    <property type="entry name" value="AAA"/>
    <property type="match status" value="1"/>
</dbReference>
<feature type="domain" description="RecA family profile 1" evidence="11">
    <location>
        <begin position="42"/>
        <end position="213"/>
    </location>
</feature>
<dbReference type="InterPro" id="IPR050720">
    <property type="entry name" value="Engrailed_Homeobox_TFs"/>
</dbReference>
<comment type="subcellular location">
    <subcellularLocation>
        <location evidence="1 6 7">Nucleus</location>
    </subcellularLocation>
</comment>
<evidence type="ECO:0000256" key="9">
    <source>
        <dbReference type="SAM" id="MobiDB-lite"/>
    </source>
</evidence>
<dbReference type="GO" id="GO:0006281">
    <property type="term" value="P:DNA repair"/>
    <property type="evidence" value="ECO:0007669"/>
    <property type="project" value="InterPro"/>
</dbReference>
<feature type="compositionally biased region" description="Low complexity" evidence="9">
    <location>
        <begin position="339"/>
        <end position="348"/>
    </location>
</feature>
<feature type="region of interest" description="Disordered" evidence="9">
    <location>
        <begin position="545"/>
        <end position="566"/>
    </location>
</feature>
<dbReference type="Gene3D" id="3.40.50.300">
    <property type="entry name" value="P-loop containing nucleotide triphosphate hydrolases"/>
    <property type="match status" value="1"/>
</dbReference>
<feature type="compositionally biased region" description="Polar residues" evidence="9">
    <location>
        <begin position="545"/>
        <end position="554"/>
    </location>
</feature>
<evidence type="ECO:0000313" key="12">
    <source>
        <dbReference type="EMBL" id="KRZ62271.1"/>
    </source>
</evidence>
<feature type="DNA-binding region" description="Homeobox" evidence="6">
    <location>
        <begin position="465"/>
        <end position="524"/>
    </location>
</feature>
<dbReference type="Pfam" id="PF10525">
    <property type="entry name" value="Engrail_1_C_sig"/>
    <property type="match status" value="1"/>
</dbReference>
<dbReference type="SUPFAM" id="SSF46689">
    <property type="entry name" value="Homeodomain-like"/>
    <property type="match status" value="1"/>
</dbReference>
<dbReference type="PANTHER" id="PTHR24341:SF6">
    <property type="entry name" value="HOMEOBOX PROTEIN INVECTED"/>
    <property type="match status" value="1"/>
</dbReference>
<dbReference type="PRINTS" id="PR00031">
    <property type="entry name" value="HTHREPRESSR"/>
</dbReference>
<evidence type="ECO:0000256" key="7">
    <source>
        <dbReference type="RuleBase" id="RU000682"/>
    </source>
</evidence>
<dbReference type="InterPro" id="IPR009057">
    <property type="entry name" value="Homeodomain-like_sf"/>
</dbReference>
<dbReference type="SUPFAM" id="SSF52540">
    <property type="entry name" value="P-loop containing nucleoside triphosphate hydrolases"/>
    <property type="match status" value="1"/>
</dbReference>
<dbReference type="GO" id="GO:0000978">
    <property type="term" value="F:RNA polymerase II cis-regulatory region sequence-specific DNA binding"/>
    <property type="evidence" value="ECO:0007669"/>
    <property type="project" value="TreeGrafter"/>
</dbReference>
<dbReference type="PROSITE" id="PS50071">
    <property type="entry name" value="HOMEOBOX_2"/>
    <property type="match status" value="1"/>
</dbReference>
<feature type="region of interest" description="Disordered" evidence="9">
    <location>
        <begin position="324"/>
        <end position="352"/>
    </location>
</feature>
<reference evidence="12 13" key="1">
    <citation type="submission" date="2015-05" db="EMBL/GenBank/DDBJ databases">
        <title>Evolution of Trichinella species and genotypes.</title>
        <authorList>
            <person name="Korhonen P.K."/>
            <person name="Edoardo P."/>
            <person name="Giuseppe L.R."/>
            <person name="Gasser R.B."/>
        </authorList>
    </citation>
    <scope>NUCLEOTIDE SEQUENCE [LARGE SCALE GENOMIC DNA]</scope>
    <source>
        <strain evidence="12">ISS10</strain>
    </source>
</reference>
<dbReference type="OrthoDB" id="6159439at2759"/>
<dbReference type="PRINTS" id="PR00024">
    <property type="entry name" value="HOMEOBOX"/>
</dbReference>
<protein>
    <recommendedName>
        <fullName evidence="8">Homeobox protein engrailed-like</fullName>
    </recommendedName>
</protein>
<proteinExistence type="inferred from homology"/>
<dbReference type="GO" id="GO:0000981">
    <property type="term" value="F:DNA-binding transcription factor activity, RNA polymerase II-specific"/>
    <property type="evidence" value="ECO:0007669"/>
    <property type="project" value="InterPro"/>
</dbReference>
<keyword evidence="5 6" id="KW-0539">Nucleus</keyword>
<name>A0A0V1LRW2_9BILA</name>
<dbReference type="Gene3D" id="1.10.10.60">
    <property type="entry name" value="Homeodomain-like"/>
    <property type="match status" value="1"/>
</dbReference>
<dbReference type="InterPro" id="IPR001356">
    <property type="entry name" value="HD"/>
</dbReference>
<dbReference type="GO" id="GO:0005524">
    <property type="term" value="F:ATP binding"/>
    <property type="evidence" value="ECO:0007669"/>
    <property type="project" value="InterPro"/>
</dbReference>
<sequence>LFLFLENMNMRGDVSGYRCACNPDCTLKMFSGIDLYSDMYRNICAFSTGYEAMDRMLKGGIYSSELTELVGPVGSGKTQFCLTFVANLVKQTGGRVLFIDTTGGFSGVRLAEILLSRTSSSEIQIIHELLSKVVVEFAVSHDDLNRILEGVEQNAEGILTKLKVIVVDHVGTILSPTVFGEGEMGIQKTMKTCLRLRNLAKDFNLAVLVVNSAVELDDGEIRPMLGQWWAAMPDTRLLFRTLDFNFYSVTLIKSCKLSIGEAVSFSCGLEGFINLSYCQLRILFSEGDKAKSPIYQSRCRRGADQSLKGAYLAMTLCVKVKPQTRQPSLGSDGEHSDSESASPSPSSAKETNANELEQLYSRAELKFSVENILKPDFGLHSRSEMINKNLKEMKTSMNLNIKRPSTSSGNGQISKSLSEMTGCESQMKNVPQVLWPAWVYCTRYSDRPSSGPRNRRIRNKAKADEKRPRTAFTTQQLERLRFEFQENRYLTEKRRQELASELGLNESQIKIWFQNKRAKIKKQNRCNNLLAIQLMAQGLYNHTTSTRLTSSKNNDISDEEEEELSP</sequence>
<dbReference type="InterPro" id="IPR000047">
    <property type="entry name" value="HTH_motif"/>
</dbReference>
<dbReference type="InterPro" id="IPR017970">
    <property type="entry name" value="Homeobox_CS"/>
</dbReference>
<dbReference type="FunFam" id="1.10.10.60:FF:000189">
    <property type="entry name" value="Homeobox protein engrailed-like"/>
    <property type="match status" value="1"/>
</dbReference>
<feature type="compositionally biased region" description="Acidic residues" evidence="9">
    <location>
        <begin position="556"/>
        <end position="566"/>
    </location>
</feature>
<gene>
    <name evidence="12" type="primary">eng1a</name>
    <name evidence="12" type="ORF">T02_13257</name>
</gene>
<dbReference type="InterPro" id="IPR027417">
    <property type="entry name" value="P-loop_NTPase"/>
</dbReference>
<evidence type="ECO:0000256" key="8">
    <source>
        <dbReference type="RuleBase" id="RU510713"/>
    </source>
</evidence>
<keyword evidence="13" id="KW-1185">Reference proteome</keyword>
<accession>A0A0V1LRW2</accession>
<dbReference type="PROSITE" id="PS00033">
    <property type="entry name" value="ENGRAILED"/>
    <property type="match status" value="1"/>
</dbReference>
<dbReference type="InterPro" id="IPR003593">
    <property type="entry name" value="AAA+_ATPase"/>
</dbReference>
<dbReference type="GO" id="GO:0140664">
    <property type="term" value="F:ATP-dependent DNA damage sensor activity"/>
    <property type="evidence" value="ECO:0007669"/>
    <property type="project" value="InterPro"/>
</dbReference>
<feature type="non-terminal residue" evidence="12">
    <location>
        <position position="1"/>
    </location>
</feature>
<organism evidence="12 13">
    <name type="scientific">Trichinella nativa</name>
    <dbReference type="NCBI Taxonomy" id="6335"/>
    <lineage>
        <taxon>Eukaryota</taxon>
        <taxon>Metazoa</taxon>
        <taxon>Ecdysozoa</taxon>
        <taxon>Nematoda</taxon>
        <taxon>Enoplea</taxon>
        <taxon>Dorylaimia</taxon>
        <taxon>Trichinellida</taxon>
        <taxon>Trichinellidae</taxon>
        <taxon>Trichinella</taxon>
    </lineage>
</organism>
<evidence type="ECO:0000256" key="4">
    <source>
        <dbReference type="ARBA" id="ARBA00023155"/>
    </source>
</evidence>
<dbReference type="InterPro" id="IPR019549">
    <property type="entry name" value="Homeobox-engrailed_C-terminal"/>
</dbReference>
<dbReference type="Pfam" id="PF00046">
    <property type="entry name" value="Homeodomain"/>
    <property type="match status" value="1"/>
</dbReference>
<evidence type="ECO:0000256" key="1">
    <source>
        <dbReference type="ARBA" id="ARBA00004123"/>
    </source>
</evidence>
<dbReference type="STRING" id="6335.A0A0V1LRW2"/>
<dbReference type="EMBL" id="JYDW01000010">
    <property type="protein sequence ID" value="KRZ62271.1"/>
    <property type="molecule type" value="Genomic_DNA"/>
</dbReference>
<dbReference type="InterPro" id="IPR000747">
    <property type="entry name" value="HD_engrailed"/>
</dbReference>
<keyword evidence="4 6" id="KW-0371">Homeobox</keyword>
<dbReference type="PROSITE" id="PS50162">
    <property type="entry name" value="RECA_2"/>
    <property type="match status" value="1"/>
</dbReference>
<dbReference type="CDD" id="cd00086">
    <property type="entry name" value="homeodomain"/>
    <property type="match status" value="1"/>
</dbReference>
<evidence type="ECO:0000256" key="3">
    <source>
        <dbReference type="ARBA" id="ARBA00023125"/>
    </source>
</evidence>
<dbReference type="GO" id="GO:0009653">
    <property type="term" value="P:anatomical structure morphogenesis"/>
    <property type="evidence" value="ECO:0007669"/>
    <property type="project" value="UniProtKB-ARBA"/>
</dbReference>
<evidence type="ECO:0000256" key="2">
    <source>
        <dbReference type="ARBA" id="ARBA00022473"/>
    </source>
</evidence>
<dbReference type="AlphaFoldDB" id="A0A0V1LRW2"/>
<evidence type="ECO:0000259" key="10">
    <source>
        <dbReference type="PROSITE" id="PS50071"/>
    </source>
</evidence>
<dbReference type="PANTHER" id="PTHR24341">
    <property type="entry name" value="HOMEOBOX PROTEIN ENGRAILED"/>
    <property type="match status" value="1"/>
</dbReference>
<dbReference type="Pfam" id="PF08423">
    <property type="entry name" value="Rad51"/>
    <property type="match status" value="1"/>
</dbReference>
<dbReference type="PRINTS" id="PR00026">
    <property type="entry name" value="ENGRAILED"/>
</dbReference>
<dbReference type="InterPro" id="IPR020588">
    <property type="entry name" value="RecA_ATP-bd"/>
</dbReference>
<feature type="region of interest" description="Disordered" evidence="9">
    <location>
        <begin position="447"/>
        <end position="470"/>
    </location>
</feature>
<dbReference type="InterPro" id="IPR019737">
    <property type="entry name" value="Homeobox-engrailed_CS"/>
</dbReference>
<feature type="domain" description="Homeobox" evidence="10">
    <location>
        <begin position="463"/>
        <end position="523"/>
    </location>
</feature>